<dbReference type="EMBL" id="UGNP01000001">
    <property type="protein sequence ID" value="STX09827.1"/>
    <property type="molecule type" value="Genomic_DNA"/>
</dbReference>
<evidence type="ECO:0000256" key="1">
    <source>
        <dbReference type="ARBA" id="ARBA00008984"/>
    </source>
</evidence>
<evidence type="ECO:0000313" key="6">
    <source>
        <dbReference type="Proteomes" id="UP000294641"/>
    </source>
</evidence>
<dbReference type="Proteomes" id="UP000254330">
    <property type="component" value="Unassembled WGS sequence"/>
</dbReference>
<reference evidence="4 6" key="2">
    <citation type="submission" date="2019-03" db="EMBL/GenBank/DDBJ databases">
        <title>Genomic Encyclopedia of Type Strains, Phase IV (KMG-IV): sequencing the most valuable type-strain genomes for metagenomic binning, comparative biology and taxonomic classification.</title>
        <authorList>
            <person name="Goeker M."/>
        </authorList>
    </citation>
    <scope>NUCLEOTIDE SEQUENCE [LARGE SCALE GENOMIC DNA]</scope>
    <source>
        <strain evidence="4 6">DSM 20580</strain>
    </source>
</reference>
<evidence type="ECO:0000313" key="3">
    <source>
        <dbReference type="EMBL" id="STX09827.1"/>
    </source>
</evidence>
<sequence length="184" mass="20462">MKVDHQLDVTGMACPMPIVKTKKTMNTLEVGATLEVVSTDAGSKADLPAWADSTGHQYIGLVEEDGKLIHYLRKCDPSKVEQVHFEKTFNVENLDSISSDSLVLDVREEVEYAFGHVKGSISIPFGQLFDNLSQLNKDKTIYVICRSGQRSDLACQMLQKNGFDEVFNVEQGMNGYKGLIEKTI</sequence>
<evidence type="ECO:0000313" key="4">
    <source>
        <dbReference type="EMBL" id="TDR41322.1"/>
    </source>
</evidence>
<proteinExistence type="inferred from homology"/>
<dbReference type="EC" id="2.8.1.-" evidence="3"/>
<dbReference type="AlphaFoldDB" id="A0A2U3AF53"/>
<dbReference type="GO" id="GO:0016740">
    <property type="term" value="F:transferase activity"/>
    <property type="evidence" value="ECO:0007669"/>
    <property type="project" value="UniProtKB-KW"/>
</dbReference>
<protein>
    <submittedName>
        <fullName evidence="4">Rhodanese-related sulfurtransferase</fullName>
    </submittedName>
    <submittedName>
        <fullName evidence="3">Sulfurtransferase TusA</fullName>
        <ecNumber evidence="3">2.8.1.-</ecNumber>
    </submittedName>
</protein>
<organism evidence="3 5">
    <name type="scientific">Kurthia zopfii</name>
    <dbReference type="NCBI Taxonomy" id="1650"/>
    <lineage>
        <taxon>Bacteria</taxon>
        <taxon>Bacillati</taxon>
        <taxon>Bacillota</taxon>
        <taxon>Bacilli</taxon>
        <taxon>Bacillales</taxon>
        <taxon>Caryophanaceae</taxon>
        <taxon>Kurthia</taxon>
    </lineage>
</organism>
<dbReference type="PROSITE" id="PS01148">
    <property type="entry name" value="UPF0033"/>
    <property type="match status" value="1"/>
</dbReference>
<dbReference type="InterPro" id="IPR001455">
    <property type="entry name" value="TusA-like"/>
</dbReference>
<dbReference type="SUPFAM" id="SSF64307">
    <property type="entry name" value="SirA-like"/>
    <property type="match status" value="1"/>
</dbReference>
<dbReference type="PANTHER" id="PTHR33279:SF6">
    <property type="entry name" value="SULFUR CARRIER PROTEIN YEDF-RELATED"/>
    <property type="match status" value="1"/>
</dbReference>
<dbReference type="Pfam" id="PF00581">
    <property type="entry name" value="Rhodanese"/>
    <property type="match status" value="1"/>
</dbReference>
<dbReference type="OrthoDB" id="9796234at2"/>
<dbReference type="Pfam" id="PF01206">
    <property type="entry name" value="TusA"/>
    <property type="match status" value="1"/>
</dbReference>
<dbReference type="InterPro" id="IPR036868">
    <property type="entry name" value="TusA-like_sf"/>
</dbReference>
<dbReference type="PROSITE" id="PS50206">
    <property type="entry name" value="RHODANESE_3"/>
    <property type="match status" value="1"/>
</dbReference>
<name>A0A2U3AF53_9BACL</name>
<keyword evidence="6" id="KW-1185">Reference proteome</keyword>
<dbReference type="Proteomes" id="UP000294641">
    <property type="component" value="Unassembled WGS sequence"/>
</dbReference>
<dbReference type="RefSeq" id="WP_109348899.1">
    <property type="nucleotide sequence ID" value="NZ_BJUE01000003.1"/>
</dbReference>
<reference evidence="3 5" key="1">
    <citation type="submission" date="2018-06" db="EMBL/GenBank/DDBJ databases">
        <authorList>
            <consortium name="Pathogen Informatics"/>
            <person name="Doyle S."/>
        </authorList>
    </citation>
    <scope>NUCLEOTIDE SEQUENCE [LARGE SCALE GENOMIC DNA]</scope>
    <source>
        <strain evidence="3 5">NCTC10597</strain>
    </source>
</reference>
<dbReference type="PANTHER" id="PTHR33279">
    <property type="entry name" value="SULFUR CARRIER PROTEIN YEDF-RELATED"/>
    <property type="match status" value="1"/>
</dbReference>
<dbReference type="CDD" id="cd00291">
    <property type="entry name" value="SirA_YedF_YeeD"/>
    <property type="match status" value="1"/>
</dbReference>
<accession>A0A2U3AF53</accession>
<dbReference type="EMBL" id="SNZG01000006">
    <property type="protein sequence ID" value="TDR41322.1"/>
    <property type="molecule type" value="Genomic_DNA"/>
</dbReference>
<dbReference type="SUPFAM" id="SSF52821">
    <property type="entry name" value="Rhodanese/Cell cycle control phosphatase"/>
    <property type="match status" value="1"/>
</dbReference>
<comment type="similarity">
    <text evidence="1">Belongs to the sulfur carrier protein TusA family.</text>
</comment>
<evidence type="ECO:0000313" key="5">
    <source>
        <dbReference type="Proteomes" id="UP000254330"/>
    </source>
</evidence>
<dbReference type="Gene3D" id="3.30.110.40">
    <property type="entry name" value="TusA-like domain"/>
    <property type="match status" value="1"/>
</dbReference>
<comment type="caution">
    <text evidence="3">The sequence shown here is derived from an EMBL/GenBank/DDBJ whole genome shotgun (WGS) entry which is preliminary data.</text>
</comment>
<dbReference type="SMART" id="SM00450">
    <property type="entry name" value="RHOD"/>
    <property type="match status" value="1"/>
</dbReference>
<gene>
    <name evidence="3" type="primary">tusA_2</name>
    <name evidence="4" type="ORF">DFR61_10615</name>
    <name evidence="3" type="ORF">NCTC10597_01529</name>
</gene>
<keyword evidence="3" id="KW-0808">Transferase</keyword>
<feature type="domain" description="Rhodanese" evidence="2">
    <location>
        <begin position="97"/>
        <end position="181"/>
    </location>
</feature>
<dbReference type="CDD" id="cd00158">
    <property type="entry name" value="RHOD"/>
    <property type="match status" value="1"/>
</dbReference>
<evidence type="ECO:0000259" key="2">
    <source>
        <dbReference type="PROSITE" id="PS50206"/>
    </source>
</evidence>
<dbReference type="InterPro" id="IPR001763">
    <property type="entry name" value="Rhodanese-like_dom"/>
</dbReference>
<dbReference type="InterPro" id="IPR036873">
    <property type="entry name" value="Rhodanese-like_dom_sf"/>
</dbReference>
<dbReference type="Gene3D" id="3.40.250.10">
    <property type="entry name" value="Rhodanese-like domain"/>
    <property type="match status" value="1"/>
</dbReference>